<sequence>MEEEEADFAAAPNQVKSDAPIIEELPSGNNEKAVVLFKPVNSPLFFSFRSELIPGFKASLGLGHRWRFRNLRTRRRWEQQQWRLKKGAEKDKGWLTGAAEECGRVMKGFLSGSSSIV</sequence>
<accession>A0A540NBY1</accession>
<dbReference type="Proteomes" id="UP000315295">
    <property type="component" value="Unassembled WGS sequence"/>
</dbReference>
<name>A0A540NBY1_MALBA</name>
<protein>
    <submittedName>
        <fullName evidence="1">Uncharacterized protein</fullName>
    </submittedName>
</protein>
<evidence type="ECO:0000313" key="1">
    <source>
        <dbReference type="EMBL" id="TQE08557.1"/>
    </source>
</evidence>
<reference evidence="1 2" key="1">
    <citation type="journal article" date="2019" name="G3 (Bethesda)">
        <title>Sequencing of a Wild Apple (Malus baccata) Genome Unravels the Differences Between Cultivated and Wild Apple Species Regarding Disease Resistance and Cold Tolerance.</title>
        <authorList>
            <person name="Chen X."/>
        </authorList>
    </citation>
    <scope>NUCLEOTIDE SEQUENCE [LARGE SCALE GENOMIC DNA]</scope>
    <source>
        <strain evidence="2">cv. Shandingzi</strain>
        <tissue evidence="1">Leaves</tissue>
    </source>
</reference>
<comment type="caution">
    <text evidence="1">The sequence shown here is derived from an EMBL/GenBank/DDBJ whole genome shotgun (WGS) entry which is preliminary data.</text>
</comment>
<evidence type="ECO:0000313" key="2">
    <source>
        <dbReference type="Proteomes" id="UP000315295"/>
    </source>
</evidence>
<keyword evidence="2" id="KW-1185">Reference proteome</keyword>
<dbReference type="AlphaFoldDB" id="A0A540NBY1"/>
<dbReference type="EMBL" id="VIEB01000070">
    <property type="protein sequence ID" value="TQE08557.1"/>
    <property type="molecule type" value="Genomic_DNA"/>
</dbReference>
<organism evidence="1 2">
    <name type="scientific">Malus baccata</name>
    <name type="common">Siberian crab apple</name>
    <name type="synonym">Pyrus baccata</name>
    <dbReference type="NCBI Taxonomy" id="106549"/>
    <lineage>
        <taxon>Eukaryota</taxon>
        <taxon>Viridiplantae</taxon>
        <taxon>Streptophyta</taxon>
        <taxon>Embryophyta</taxon>
        <taxon>Tracheophyta</taxon>
        <taxon>Spermatophyta</taxon>
        <taxon>Magnoliopsida</taxon>
        <taxon>eudicotyledons</taxon>
        <taxon>Gunneridae</taxon>
        <taxon>Pentapetalae</taxon>
        <taxon>rosids</taxon>
        <taxon>fabids</taxon>
        <taxon>Rosales</taxon>
        <taxon>Rosaceae</taxon>
        <taxon>Amygdaloideae</taxon>
        <taxon>Maleae</taxon>
        <taxon>Malus</taxon>
    </lineage>
</organism>
<proteinExistence type="predicted"/>
<gene>
    <name evidence="1" type="ORF">C1H46_005863</name>
</gene>